<sequence length="326" mass="37308">MTEYFKDTDVKAWDVVGFYRCWIHSYKENTSMLDYQKAKDKLIKCLENIATLSPTGNEVSLDPELLLVETEKEYVGSSEHPFDYNEWTLKSGLKVIDLLKIAAEVWSIVRCGLKVAKPKWCEEHGYAEIQKTIKRLSQASIKCADLGKELNKIKIKELMKLNDDLEDVKQLSLISTPPDALASFFVKTLSRFHQLVFPQQSIMQQFGVSEASYGAYMIHPCLIELLAGLEDHFLYEPNIWWVRPPRSTWDGCCKGPLGSMYMLEEIGKRYRNASPKSFANNRVFFEALINTANMIKQLQDEDNDNVSKLSGRLPPHPGKPDKTAQE</sequence>
<proteinExistence type="predicted"/>
<keyword evidence="3" id="KW-1185">Reference proteome</keyword>
<name>A0A9N9BJR0_9GLOM</name>
<evidence type="ECO:0000313" key="2">
    <source>
        <dbReference type="EMBL" id="CAG8570409.1"/>
    </source>
</evidence>
<feature type="region of interest" description="Disordered" evidence="1">
    <location>
        <begin position="303"/>
        <end position="326"/>
    </location>
</feature>
<evidence type="ECO:0000313" key="3">
    <source>
        <dbReference type="Proteomes" id="UP000789739"/>
    </source>
</evidence>
<organism evidence="2 3">
    <name type="scientific">Paraglomus brasilianum</name>
    <dbReference type="NCBI Taxonomy" id="144538"/>
    <lineage>
        <taxon>Eukaryota</taxon>
        <taxon>Fungi</taxon>
        <taxon>Fungi incertae sedis</taxon>
        <taxon>Mucoromycota</taxon>
        <taxon>Glomeromycotina</taxon>
        <taxon>Glomeromycetes</taxon>
        <taxon>Paraglomerales</taxon>
        <taxon>Paraglomeraceae</taxon>
        <taxon>Paraglomus</taxon>
    </lineage>
</organism>
<feature type="non-terminal residue" evidence="2">
    <location>
        <position position="1"/>
    </location>
</feature>
<dbReference type="AlphaFoldDB" id="A0A9N9BJR0"/>
<accession>A0A9N9BJR0</accession>
<reference evidence="2" key="1">
    <citation type="submission" date="2021-06" db="EMBL/GenBank/DDBJ databases">
        <authorList>
            <person name="Kallberg Y."/>
            <person name="Tangrot J."/>
            <person name="Rosling A."/>
        </authorList>
    </citation>
    <scope>NUCLEOTIDE SEQUENCE</scope>
    <source>
        <strain evidence="2">BR232B</strain>
    </source>
</reference>
<comment type="caution">
    <text evidence="2">The sequence shown here is derived from an EMBL/GenBank/DDBJ whole genome shotgun (WGS) entry which is preliminary data.</text>
</comment>
<gene>
    <name evidence="2" type="ORF">PBRASI_LOCUS6068</name>
</gene>
<dbReference type="Proteomes" id="UP000789739">
    <property type="component" value="Unassembled WGS sequence"/>
</dbReference>
<protein>
    <submittedName>
        <fullName evidence="2">8227_t:CDS:1</fullName>
    </submittedName>
</protein>
<dbReference type="OrthoDB" id="2361632at2759"/>
<evidence type="ECO:0000256" key="1">
    <source>
        <dbReference type="SAM" id="MobiDB-lite"/>
    </source>
</evidence>
<dbReference type="EMBL" id="CAJVPI010000769">
    <property type="protein sequence ID" value="CAG8570409.1"/>
    <property type="molecule type" value="Genomic_DNA"/>
</dbReference>